<reference evidence="2 3" key="1">
    <citation type="submission" date="2015-07" db="EMBL/GenBank/DDBJ databases">
        <title>Genome sequencing of Kibdelosporangium phytohabitans.</title>
        <authorList>
            <person name="Qin S."/>
            <person name="Xing K."/>
        </authorList>
    </citation>
    <scope>NUCLEOTIDE SEQUENCE [LARGE SCALE GENOMIC DNA]</scope>
    <source>
        <strain evidence="2 3">KLBMP1111</strain>
    </source>
</reference>
<dbReference type="Gene3D" id="3.40.50.1110">
    <property type="entry name" value="SGNH hydrolase"/>
    <property type="match status" value="1"/>
</dbReference>
<evidence type="ECO:0000313" key="3">
    <source>
        <dbReference type="Proteomes" id="UP000063699"/>
    </source>
</evidence>
<feature type="domain" description="SGNH hydrolase-type esterase" evidence="1">
    <location>
        <begin position="8"/>
        <end position="184"/>
    </location>
</feature>
<keyword evidence="3" id="KW-1185">Reference proteome</keyword>
<name>A0A0N9I8Q2_9PSEU</name>
<dbReference type="CDD" id="cd01832">
    <property type="entry name" value="SGNH_hydrolase_like_1"/>
    <property type="match status" value="1"/>
</dbReference>
<dbReference type="InterPro" id="IPR053140">
    <property type="entry name" value="GDSL_Rv0518-like"/>
</dbReference>
<dbReference type="EMBL" id="CP012752">
    <property type="protein sequence ID" value="ALG11033.1"/>
    <property type="molecule type" value="Genomic_DNA"/>
</dbReference>
<gene>
    <name evidence="2" type="ORF">AOZ06_32805</name>
</gene>
<sequence length="256" mass="27509">MSEYRFVAVGDSFTEGVGDPGQDGKLRGWADRLAELLVARRGPVSYANLAVGGLTTRQVVESQVEPAVALEPELVTAVAGMNDLIRPRLDFRAFADDQDKLIGTLAATGAKVITATLPTPAQGVPLPTPLRRTLIKRLTLSNAFVRRIAAKHGALCLDLAVMMPPGIGGWSEDRLHPGPDGHRAAAEACMELLDGRPPRKLSVAEIAPDYPAEPSLADQYRWARQFLVPWVKRRMRGESGARGVVAKASAYLKLGG</sequence>
<dbReference type="InterPro" id="IPR036514">
    <property type="entry name" value="SGNH_hydro_sf"/>
</dbReference>
<dbReference type="OrthoDB" id="3465773at2"/>
<proteinExistence type="predicted"/>
<protein>
    <recommendedName>
        <fullName evidence="1">SGNH hydrolase-type esterase domain-containing protein</fullName>
    </recommendedName>
</protein>
<dbReference type="KEGG" id="kphy:AOZ06_32805"/>
<evidence type="ECO:0000259" key="1">
    <source>
        <dbReference type="Pfam" id="PF13472"/>
    </source>
</evidence>
<accession>A0A0N9I8Q2</accession>
<dbReference type="AlphaFoldDB" id="A0A0N9I8Q2"/>
<dbReference type="PANTHER" id="PTHR43784:SF2">
    <property type="entry name" value="GDSL-LIKE LIPASE_ACYLHYDROLASE, PUTATIVE (AFU_ORTHOLOGUE AFUA_2G00820)-RELATED"/>
    <property type="match status" value="1"/>
</dbReference>
<dbReference type="Pfam" id="PF13472">
    <property type="entry name" value="Lipase_GDSL_2"/>
    <property type="match status" value="1"/>
</dbReference>
<dbReference type="SUPFAM" id="SSF52266">
    <property type="entry name" value="SGNH hydrolase"/>
    <property type="match status" value="1"/>
</dbReference>
<dbReference type="Proteomes" id="UP000063699">
    <property type="component" value="Chromosome"/>
</dbReference>
<dbReference type="RefSeq" id="WP_054292935.1">
    <property type="nucleotide sequence ID" value="NZ_CP012752.1"/>
</dbReference>
<dbReference type="InterPro" id="IPR013830">
    <property type="entry name" value="SGNH_hydro"/>
</dbReference>
<organism evidence="2 3">
    <name type="scientific">Kibdelosporangium phytohabitans</name>
    <dbReference type="NCBI Taxonomy" id="860235"/>
    <lineage>
        <taxon>Bacteria</taxon>
        <taxon>Bacillati</taxon>
        <taxon>Actinomycetota</taxon>
        <taxon>Actinomycetes</taxon>
        <taxon>Pseudonocardiales</taxon>
        <taxon>Pseudonocardiaceae</taxon>
        <taxon>Kibdelosporangium</taxon>
    </lineage>
</organism>
<evidence type="ECO:0000313" key="2">
    <source>
        <dbReference type="EMBL" id="ALG11033.1"/>
    </source>
</evidence>
<dbReference type="PANTHER" id="PTHR43784">
    <property type="entry name" value="GDSL-LIKE LIPASE/ACYLHYDROLASE, PUTATIVE (AFU_ORTHOLOGUE AFUA_2G00820)-RELATED"/>
    <property type="match status" value="1"/>
</dbReference>
<dbReference type="STRING" id="860235.AOZ06_32805"/>